<protein>
    <submittedName>
        <fullName evidence="2">tRNA1(Val) (Adenine(37)-N6)-methyltransferase</fullName>
        <ecNumber evidence="2">2.1.1.223</ecNumber>
    </submittedName>
</protein>
<dbReference type="CDD" id="cd02440">
    <property type="entry name" value="AdoMet_MTases"/>
    <property type="match status" value="1"/>
</dbReference>
<reference evidence="2 3" key="1">
    <citation type="submission" date="2024-11" db="EMBL/GenBank/DDBJ databases">
        <authorList>
            <person name="Heng Y.C."/>
            <person name="Lim A.C.H."/>
            <person name="Lee J.K.Y."/>
            <person name="Kittelmann S."/>
        </authorList>
    </citation>
    <scope>NUCLEOTIDE SEQUENCE [LARGE SCALE GENOMIC DNA]</scope>
    <source>
        <strain evidence="2 3">WILCCON 0114</strain>
    </source>
</reference>
<dbReference type="InterPro" id="IPR050210">
    <property type="entry name" value="tRNA_Adenine-N(6)_MTase"/>
</dbReference>
<dbReference type="Gene3D" id="3.40.50.150">
    <property type="entry name" value="Vaccinia Virus protein VP39"/>
    <property type="match status" value="1"/>
</dbReference>
<dbReference type="PANTHER" id="PTHR47739">
    <property type="entry name" value="TRNA1(VAL) (ADENINE(37)-N6)-METHYLTRANSFERASE"/>
    <property type="match status" value="1"/>
</dbReference>
<keyword evidence="2" id="KW-0489">Methyltransferase</keyword>
<accession>A0ABW8TL51</accession>
<dbReference type="EMBL" id="JBJIAA010000023">
    <property type="protein sequence ID" value="MFL0252988.1"/>
    <property type="molecule type" value="Genomic_DNA"/>
</dbReference>
<sequence length="245" mass="27573">MELVKDDETLDDLQIKGIKVIQKKKAFRFGVDAVLLANYAKIKRRARVVDLCSGTGIIPFIIAGKTEAASITGVEIQGDLVNMADRTVKYNNFEDKINFIHGDLKDIKLIKAIAKADVVTVNPPYKLCNSGIVNKNDNNAISRHEICCNLEDVIAASRVILKDNGKLFMVHRPERIADVLCMMRKYKIEPKSIKMVHPSAGKAPNIMLIEGQRDGGRFLKWEEPLYVHNEDGSYTNEIEKIYGRM</sequence>
<dbReference type="Pfam" id="PF05175">
    <property type="entry name" value="MTS"/>
    <property type="match status" value="1"/>
</dbReference>
<dbReference type="InterPro" id="IPR007848">
    <property type="entry name" value="Small_mtfrase_dom"/>
</dbReference>
<gene>
    <name evidence="2" type="ORF">ACJDT4_21500</name>
</gene>
<dbReference type="RefSeq" id="WP_406789647.1">
    <property type="nucleotide sequence ID" value="NZ_JBJIAA010000023.1"/>
</dbReference>
<feature type="domain" description="Methyltransferase small" evidence="1">
    <location>
        <begin position="35"/>
        <end position="172"/>
    </location>
</feature>
<comment type="caution">
    <text evidence="2">The sequence shown here is derived from an EMBL/GenBank/DDBJ whole genome shotgun (WGS) entry which is preliminary data.</text>
</comment>
<dbReference type="InterPro" id="IPR029063">
    <property type="entry name" value="SAM-dependent_MTases_sf"/>
</dbReference>
<dbReference type="SUPFAM" id="SSF53335">
    <property type="entry name" value="S-adenosyl-L-methionine-dependent methyltransferases"/>
    <property type="match status" value="1"/>
</dbReference>
<evidence type="ECO:0000259" key="1">
    <source>
        <dbReference type="Pfam" id="PF05175"/>
    </source>
</evidence>
<proteinExistence type="predicted"/>
<keyword evidence="3" id="KW-1185">Reference proteome</keyword>
<name>A0ABW8TL51_9CLOT</name>
<keyword evidence="2" id="KW-0808">Transferase</keyword>
<dbReference type="GO" id="GO:0008168">
    <property type="term" value="F:methyltransferase activity"/>
    <property type="evidence" value="ECO:0007669"/>
    <property type="project" value="UniProtKB-KW"/>
</dbReference>
<dbReference type="EC" id="2.1.1.223" evidence="2"/>
<organism evidence="2 3">
    <name type="scientific">Clostridium neuense</name>
    <dbReference type="NCBI Taxonomy" id="1728934"/>
    <lineage>
        <taxon>Bacteria</taxon>
        <taxon>Bacillati</taxon>
        <taxon>Bacillota</taxon>
        <taxon>Clostridia</taxon>
        <taxon>Eubacteriales</taxon>
        <taxon>Clostridiaceae</taxon>
        <taxon>Clostridium</taxon>
    </lineage>
</organism>
<dbReference type="PANTHER" id="PTHR47739:SF1">
    <property type="entry name" value="TRNA1(VAL) (ADENINE(37)-N6)-METHYLTRANSFERASE"/>
    <property type="match status" value="1"/>
</dbReference>
<dbReference type="GO" id="GO:0032259">
    <property type="term" value="P:methylation"/>
    <property type="evidence" value="ECO:0007669"/>
    <property type="project" value="UniProtKB-KW"/>
</dbReference>
<dbReference type="Proteomes" id="UP001623592">
    <property type="component" value="Unassembled WGS sequence"/>
</dbReference>
<evidence type="ECO:0000313" key="2">
    <source>
        <dbReference type="EMBL" id="MFL0252988.1"/>
    </source>
</evidence>
<evidence type="ECO:0000313" key="3">
    <source>
        <dbReference type="Proteomes" id="UP001623592"/>
    </source>
</evidence>